<feature type="transmembrane region" description="Helical" evidence="1">
    <location>
        <begin position="28"/>
        <end position="47"/>
    </location>
</feature>
<dbReference type="EMBL" id="JBJJXI010000175">
    <property type="protein sequence ID" value="KAL3384299.1"/>
    <property type="molecule type" value="Genomic_DNA"/>
</dbReference>
<reference evidence="2 3" key="1">
    <citation type="journal article" date="2024" name="bioRxiv">
        <title>A reference genome for Trichogramma kaykai: A tiny desert-dwelling parasitoid wasp with competing sex-ratio distorters.</title>
        <authorList>
            <person name="Culotta J."/>
            <person name="Lindsey A.R."/>
        </authorList>
    </citation>
    <scope>NUCLEOTIDE SEQUENCE [LARGE SCALE GENOMIC DNA]</scope>
    <source>
        <strain evidence="2 3">KSX58</strain>
    </source>
</reference>
<keyword evidence="1" id="KW-1133">Transmembrane helix</keyword>
<proteinExistence type="predicted"/>
<keyword evidence="1" id="KW-0812">Transmembrane</keyword>
<keyword evidence="3" id="KW-1185">Reference proteome</keyword>
<protein>
    <submittedName>
        <fullName evidence="2">Uncharacterized protein</fullName>
    </submittedName>
</protein>
<dbReference type="Proteomes" id="UP001627154">
    <property type="component" value="Unassembled WGS sequence"/>
</dbReference>
<name>A0ABD2VUG7_9HYME</name>
<keyword evidence="1" id="KW-0472">Membrane</keyword>
<gene>
    <name evidence="2" type="ORF">TKK_019898</name>
</gene>
<accession>A0ABD2VUG7</accession>
<dbReference type="AlphaFoldDB" id="A0ABD2VUG7"/>
<evidence type="ECO:0000313" key="2">
    <source>
        <dbReference type="EMBL" id="KAL3384299.1"/>
    </source>
</evidence>
<organism evidence="2 3">
    <name type="scientific">Trichogramma kaykai</name>
    <dbReference type="NCBI Taxonomy" id="54128"/>
    <lineage>
        <taxon>Eukaryota</taxon>
        <taxon>Metazoa</taxon>
        <taxon>Ecdysozoa</taxon>
        <taxon>Arthropoda</taxon>
        <taxon>Hexapoda</taxon>
        <taxon>Insecta</taxon>
        <taxon>Pterygota</taxon>
        <taxon>Neoptera</taxon>
        <taxon>Endopterygota</taxon>
        <taxon>Hymenoptera</taxon>
        <taxon>Apocrita</taxon>
        <taxon>Proctotrupomorpha</taxon>
        <taxon>Chalcidoidea</taxon>
        <taxon>Trichogrammatidae</taxon>
        <taxon>Trichogramma</taxon>
    </lineage>
</organism>
<comment type="caution">
    <text evidence="2">The sequence shown here is derived from an EMBL/GenBank/DDBJ whole genome shotgun (WGS) entry which is preliminary data.</text>
</comment>
<evidence type="ECO:0000313" key="3">
    <source>
        <dbReference type="Proteomes" id="UP001627154"/>
    </source>
</evidence>
<sequence length="257" mass="29753">MAKIQSEQKTKGVLEVTGIQSRRKRKIVLLRIVSIGIPAGLVGTIQIRRHVLVSSSWRSARVSLPNSFLGRRRARRNRETGHVFVRRRFQKIFDPQSFPDRRNERSVGQGLHGSPLRRYHLHQRVRVVGERLDRYEFRRGPAFGLQQIIFEQTLERHEFPIQVRKTHGSSQSHSGLGESSICKKVRPKRAGEQCLCNGLRVRDSHRNVAVHLHGCLISLQRVCCNCEPVKVRKLRKYSQRRCMVDGGVDCRLQRFIT</sequence>
<evidence type="ECO:0000256" key="1">
    <source>
        <dbReference type="SAM" id="Phobius"/>
    </source>
</evidence>